<comment type="caution">
    <text evidence="9">Lacks conserved residue(s) required for the propagation of feature annotation.</text>
</comment>
<dbReference type="Proteomes" id="UP001177295">
    <property type="component" value="Chromosome"/>
</dbReference>
<keyword evidence="4 9" id="KW-0547">Nucleotide-binding</keyword>
<dbReference type="GO" id="GO:0016874">
    <property type="term" value="F:ligase activity"/>
    <property type="evidence" value="ECO:0007669"/>
    <property type="project" value="UniProtKB-KW"/>
</dbReference>
<dbReference type="InterPro" id="IPR009080">
    <property type="entry name" value="tRNAsynth_Ia_anticodon-bd"/>
</dbReference>
<reference evidence="12 13" key="1">
    <citation type="journal article" date="2023" name="Cell">
        <title>Genetic manipulation of Patescibacteria provides mechanistic insights into microbial dark matter and the epibiotic lifestyle.</title>
        <authorList>
            <person name="Wang Y."/>
            <person name="Gallagher L.A."/>
            <person name="Andrade P.A."/>
            <person name="Liu A."/>
            <person name="Humphreys I.R."/>
            <person name="Turkarslan S."/>
            <person name="Cutler K.J."/>
            <person name="Arrieta-Ortiz M.L."/>
            <person name="Li Y."/>
            <person name="Radey M.C."/>
            <person name="McLean J.S."/>
            <person name="Cong Q."/>
            <person name="Baker D."/>
            <person name="Baliga N.S."/>
            <person name="Peterson S.B."/>
            <person name="Mougous J.D."/>
        </authorList>
    </citation>
    <scope>NUCLEOTIDE SEQUENCE [LARGE SCALE GENOMIC DNA]</scope>
    <source>
        <strain evidence="12 13">ML1</strain>
    </source>
</reference>
<dbReference type="PANTHER" id="PTHR10890:SF3">
    <property type="entry name" value="CYSTEINE--TRNA LIGASE, CYTOPLASMIC"/>
    <property type="match status" value="1"/>
</dbReference>
<evidence type="ECO:0000256" key="2">
    <source>
        <dbReference type="ARBA" id="ARBA00022598"/>
    </source>
</evidence>
<dbReference type="Pfam" id="PF01406">
    <property type="entry name" value="tRNA-synt_1e"/>
    <property type="match status" value="1"/>
</dbReference>
<dbReference type="InterPro" id="IPR014729">
    <property type="entry name" value="Rossmann-like_a/b/a_fold"/>
</dbReference>
<accession>A0ABY8WUM5</accession>
<dbReference type="RefSeq" id="WP_376754378.1">
    <property type="nucleotide sequence ID" value="NZ_CP124550.1"/>
</dbReference>
<evidence type="ECO:0000256" key="6">
    <source>
        <dbReference type="ARBA" id="ARBA00022840"/>
    </source>
</evidence>
<dbReference type="Gene3D" id="3.40.50.620">
    <property type="entry name" value="HUPs"/>
    <property type="match status" value="1"/>
</dbReference>
<evidence type="ECO:0000259" key="11">
    <source>
        <dbReference type="Pfam" id="PF23493"/>
    </source>
</evidence>
<keyword evidence="8 9" id="KW-0030">Aminoacyl-tRNA synthetase</keyword>
<dbReference type="InterPro" id="IPR032678">
    <property type="entry name" value="tRNA-synt_1_cat_dom"/>
</dbReference>
<feature type="short sequence motif" description="'HIGH' region" evidence="9">
    <location>
        <begin position="30"/>
        <end position="40"/>
    </location>
</feature>
<evidence type="ECO:0000256" key="1">
    <source>
        <dbReference type="ARBA" id="ARBA00011245"/>
    </source>
</evidence>
<organism evidence="12 13">
    <name type="scientific">Candidatus Southlakia epibionticum</name>
    <dbReference type="NCBI Taxonomy" id="3043284"/>
    <lineage>
        <taxon>Bacteria</taxon>
        <taxon>Candidatus Saccharimonadota</taxon>
        <taxon>Candidatus Saccharimonadia</taxon>
        <taxon>Candidatus Saccharimonadales</taxon>
        <taxon>Candidatus Saccharimonadaceae</taxon>
        <taxon>Candidatus Southlakia</taxon>
    </lineage>
</organism>
<comment type="subunit">
    <text evidence="1 9">Monomer.</text>
</comment>
<evidence type="ECO:0000256" key="5">
    <source>
        <dbReference type="ARBA" id="ARBA00022833"/>
    </source>
</evidence>
<dbReference type="PRINTS" id="PR00983">
    <property type="entry name" value="TRNASYNTHCYS"/>
</dbReference>
<feature type="binding site" evidence="9">
    <location>
        <position position="241"/>
    </location>
    <ligand>
        <name>Zn(2+)</name>
        <dbReference type="ChEBI" id="CHEBI:29105"/>
    </ligand>
</feature>
<feature type="domain" description="tRNA synthetases class I catalytic" evidence="10">
    <location>
        <begin position="15"/>
        <end position="346"/>
    </location>
</feature>
<evidence type="ECO:0000256" key="9">
    <source>
        <dbReference type="HAMAP-Rule" id="MF_00041"/>
    </source>
</evidence>
<dbReference type="InterPro" id="IPR056411">
    <property type="entry name" value="CysS_C"/>
</dbReference>
<evidence type="ECO:0000256" key="4">
    <source>
        <dbReference type="ARBA" id="ARBA00022741"/>
    </source>
</evidence>
<dbReference type="Gene3D" id="1.20.120.1910">
    <property type="entry name" value="Cysteine-tRNA ligase, C-terminal anti-codon recognition domain"/>
    <property type="match status" value="1"/>
</dbReference>
<keyword evidence="7 9" id="KW-0648">Protein biosynthesis</keyword>
<evidence type="ECO:0000313" key="12">
    <source>
        <dbReference type="EMBL" id="WIO46019.1"/>
    </source>
</evidence>
<keyword evidence="13" id="KW-1185">Reference proteome</keyword>
<evidence type="ECO:0000256" key="3">
    <source>
        <dbReference type="ARBA" id="ARBA00022723"/>
    </source>
</evidence>
<keyword evidence="5 9" id="KW-0862">Zinc</keyword>
<comment type="cofactor">
    <cofactor evidence="9">
        <name>Zn(2+)</name>
        <dbReference type="ChEBI" id="CHEBI:29105"/>
    </cofactor>
    <text evidence="9">Binds 1 zinc ion per subunit.</text>
</comment>
<dbReference type="SUPFAM" id="SSF52374">
    <property type="entry name" value="Nucleotidylyl transferase"/>
    <property type="match status" value="1"/>
</dbReference>
<evidence type="ECO:0000259" key="10">
    <source>
        <dbReference type="Pfam" id="PF01406"/>
    </source>
</evidence>
<keyword evidence="3 9" id="KW-0479">Metal-binding</keyword>
<sequence length="496" mass="56420">MLKLYNTLTRRLDEFTPMSHDRVTLYTCGPTVYDYLHVGNWAAYVYWDTLVRVLKFNGYEVERVMNITDVGHLVSDADDGEDKLEKGARRDGKTAWEIAEHYTEAFVRGMHEFGLVPPEHMVRATDFIPQQLALVRTLKEKGYTYQTSDGIYFDTSKFPRYADFAQLDLAAQKAGARVEANSEKRQPWDFALWKFTEPGKRRDMEWETPEDLLDSHGRETPGAASGVASAIMGFPGWHLECSTMAMELLGQTIDIHTGGIDHIPVHHTNEIAQSEAASGVQFARYWLHCNHLKIDGGKISKSLGNGYTMTHLKERGFTAMDLRMFILQSHYQSEGNFSFDILTAARNRLKNWRDTACLRHQVHDRLDDDTKRNDAPQYLSPQAAIGAMREALNNNLNTPEALSIIDESFSSISQRPLGAIYRAGLVELLQAIDDMLGLQLLDSTPDISDDAKQLLVERRRARDDKNWARSDELRDQLKAMGIIVRDTAHDTIWTYA</sequence>
<keyword evidence="2 9" id="KW-0436">Ligase</keyword>
<comment type="subcellular location">
    <subcellularLocation>
        <location evidence="9">Cytoplasm</location>
    </subcellularLocation>
</comment>
<dbReference type="CDD" id="cd00672">
    <property type="entry name" value="CysRS_core"/>
    <property type="match status" value="1"/>
</dbReference>
<comment type="catalytic activity">
    <reaction evidence="9">
        <text>tRNA(Cys) + L-cysteine + ATP = L-cysteinyl-tRNA(Cys) + AMP + diphosphate</text>
        <dbReference type="Rhea" id="RHEA:17773"/>
        <dbReference type="Rhea" id="RHEA-COMP:9661"/>
        <dbReference type="Rhea" id="RHEA-COMP:9679"/>
        <dbReference type="ChEBI" id="CHEBI:30616"/>
        <dbReference type="ChEBI" id="CHEBI:33019"/>
        <dbReference type="ChEBI" id="CHEBI:35235"/>
        <dbReference type="ChEBI" id="CHEBI:78442"/>
        <dbReference type="ChEBI" id="CHEBI:78517"/>
        <dbReference type="ChEBI" id="CHEBI:456215"/>
        <dbReference type="EC" id="6.1.1.16"/>
    </reaction>
</comment>
<feature type="binding site" evidence="9">
    <location>
        <position position="28"/>
    </location>
    <ligand>
        <name>Zn(2+)</name>
        <dbReference type="ChEBI" id="CHEBI:29105"/>
    </ligand>
</feature>
<dbReference type="EC" id="6.1.1.16" evidence="9"/>
<gene>
    <name evidence="9" type="primary">cysS</name>
    <name evidence="12" type="ORF">SEML1_0393</name>
</gene>
<comment type="similarity">
    <text evidence="9">Belongs to the class-I aminoacyl-tRNA synthetase family.</text>
</comment>
<feature type="domain" description="Cysteinyl-tRNA ligase anticodon binding" evidence="11">
    <location>
        <begin position="444"/>
        <end position="489"/>
    </location>
</feature>
<evidence type="ECO:0000256" key="8">
    <source>
        <dbReference type="ARBA" id="ARBA00023146"/>
    </source>
</evidence>
<evidence type="ECO:0000256" key="7">
    <source>
        <dbReference type="ARBA" id="ARBA00022917"/>
    </source>
</evidence>
<dbReference type="EMBL" id="CP124550">
    <property type="protein sequence ID" value="WIO46019.1"/>
    <property type="molecule type" value="Genomic_DNA"/>
</dbReference>
<feature type="binding site" evidence="9">
    <location>
        <position position="270"/>
    </location>
    <ligand>
        <name>Zn(2+)</name>
        <dbReference type="ChEBI" id="CHEBI:29105"/>
    </ligand>
</feature>
<dbReference type="HAMAP" id="MF_00041">
    <property type="entry name" value="Cys_tRNA_synth"/>
    <property type="match status" value="1"/>
</dbReference>
<keyword evidence="9" id="KW-0963">Cytoplasm</keyword>
<dbReference type="InterPro" id="IPR024909">
    <property type="entry name" value="Cys-tRNA/MSH_ligase"/>
</dbReference>
<proteinExistence type="inferred from homology"/>
<protein>
    <recommendedName>
        <fullName evidence="9">Cysteine--tRNA ligase</fullName>
        <ecNumber evidence="9">6.1.1.16</ecNumber>
    </recommendedName>
    <alternativeName>
        <fullName evidence="9">Cysteinyl-tRNA synthetase</fullName>
        <shortName evidence="9">CysRS</shortName>
    </alternativeName>
</protein>
<dbReference type="Pfam" id="PF23493">
    <property type="entry name" value="CysS_C"/>
    <property type="match status" value="1"/>
</dbReference>
<dbReference type="PANTHER" id="PTHR10890">
    <property type="entry name" value="CYSTEINYL-TRNA SYNTHETASE"/>
    <property type="match status" value="1"/>
</dbReference>
<dbReference type="InterPro" id="IPR015803">
    <property type="entry name" value="Cys-tRNA-ligase"/>
</dbReference>
<feature type="binding site" evidence="9">
    <location>
        <position position="266"/>
    </location>
    <ligand>
        <name>Zn(2+)</name>
        <dbReference type="ChEBI" id="CHEBI:29105"/>
    </ligand>
</feature>
<keyword evidence="6 9" id="KW-0067">ATP-binding</keyword>
<name>A0ABY8WUM5_9BACT</name>
<evidence type="ECO:0000313" key="13">
    <source>
        <dbReference type="Proteomes" id="UP001177295"/>
    </source>
</evidence>
<feature type="binding site" evidence="9">
    <location>
        <position position="301"/>
    </location>
    <ligand>
        <name>ATP</name>
        <dbReference type="ChEBI" id="CHEBI:30616"/>
    </ligand>
</feature>
<dbReference type="SUPFAM" id="SSF47323">
    <property type="entry name" value="Anticodon-binding domain of a subclass of class I aminoacyl-tRNA synthetases"/>
    <property type="match status" value="1"/>
</dbReference>